<protein>
    <submittedName>
        <fullName evidence="4">Glycosyltransferase family 8 protein</fullName>
    </submittedName>
</protein>
<dbReference type="PANTHER" id="PTHR13778">
    <property type="entry name" value="GLYCOSYLTRANSFERASE 8 DOMAIN-CONTAINING PROTEIN"/>
    <property type="match status" value="1"/>
</dbReference>
<evidence type="ECO:0000256" key="2">
    <source>
        <dbReference type="ARBA" id="ARBA00022679"/>
    </source>
</evidence>
<evidence type="ECO:0000313" key="5">
    <source>
        <dbReference type="Proteomes" id="UP001155840"/>
    </source>
</evidence>
<dbReference type="Gene3D" id="3.90.550.10">
    <property type="entry name" value="Spore Coat Polysaccharide Biosynthesis Protein SpsA, Chain A"/>
    <property type="match status" value="1"/>
</dbReference>
<organism evidence="4 5">
    <name type="scientific">Ferranicluibacter rubi</name>
    <dbReference type="NCBI Taxonomy" id="2715133"/>
    <lineage>
        <taxon>Bacteria</taxon>
        <taxon>Pseudomonadati</taxon>
        <taxon>Pseudomonadota</taxon>
        <taxon>Alphaproteobacteria</taxon>
        <taxon>Hyphomicrobiales</taxon>
        <taxon>Rhizobiaceae</taxon>
        <taxon>Ferranicluibacter</taxon>
    </lineage>
</organism>
<keyword evidence="1" id="KW-0328">Glycosyltransferase</keyword>
<sequence>MLACCIDRDYAELAAVMLRSAHLNGNIPDVEFCVLGDGLRPSDKEKIQRSVGRPVTFIDIDDEMLGRIKNLRTTSGWSRATYARLLLPDQMGAAYPRIVYLDADTLILGDISYLFTLPLGDHLVAGVAARGSTSPAELNMALGRSDDAFYFNAGVLVIDATKWRSEKASETCFALLHSRQFPFLDQDVLNLLASGRALQLGWQWNAQMADDYTDAVVVHFTHAKPNSLECRHPQQGAYLAVRATTAWADAPLRTKRQRQWKRYRHSIRKRWLAVLRRLSPRRAMP</sequence>
<keyword evidence="3" id="KW-0479">Metal-binding</keyword>
<dbReference type="Proteomes" id="UP001155840">
    <property type="component" value="Unassembled WGS sequence"/>
</dbReference>
<evidence type="ECO:0000313" key="4">
    <source>
        <dbReference type="EMBL" id="NHT74959.1"/>
    </source>
</evidence>
<keyword evidence="5" id="KW-1185">Reference proteome</keyword>
<dbReference type="InterPro" id="IPR050748">
    <property type="entry name" value="Glycosyltrans_8_dom-fam"/>
</dbReference>
<dbReference type="CDD" id="cd04194">
    <property type="entry name" value="GT8_A4GalT_like"/>
    <property type="match status" value="1"/>
</dbReference>
<reference evidence="4" key="1">
    <citation type="submission" date="2020-03" db="EMBL/GenBank/DDBJ databases">
        <title>Ferranicluibacter endophyticum gen. nov., sp. nov., a new genus isolated from Rubus ulmifolius Schott. stem.</title>
        <authorList>
            <person name="Roca-Couso R."/>
            <person name="Flores-Felix J.D."/>
            <person name="Igual J.M."/>
            <person name="Rivas R."/>
        </authorList>
    </citation>
    <scope>NUCLEOTIDE SEQUENCE</scope>
    <source>
        <strain evidence="4">CRRU44</strain>
    </source>
</reference>
<dbReference type="InterPro" id="IPR002495">
    <property type="entry name" value="Glyco_trans_8"/>
</dbReference>
<evidence type="ECO:0000256" key="1">
    <source>
        <dbReference type="ARBA" id="ARBA00022676"/>
    </source>
</evidence>
<evidence type="ECO:0000256" key="3">
    <source>
        <dbReference type="ARBA" id="ARBA00022723"/>
    </source>
</evidence>
<dbReference type="Pfam" id="PF01501">
    <property type="entry name" value="Glyco_transf_8"/>
    <property type="match status" value="1"/>
</dbReference>
<name>A0AA44C9K6_9HYPH</name>
<dbReference type="InterPro" id="IPR029044">
    <property type="entry name" value="Nucleotide-diphossugar_trans"/>
</dbReference>
<accession>A0AA44C9K6</accession>
<dbReference type="SUPFAM" id="SSF53448">
    <property type="entry name" value="Nucleotide-diphospho-sugar transferases"/>
    <property type="match status" value="1"/>
</dbReference>
<proteinExistence type="predicted"/>
<dbReference type="GO" id="GO:0046872">
    <property type="term" value="F:metal ion binding"/>
    <property type="evidence" value="ECO:0007669"/>
    <property type="project" value="UniProtKB-KW"/>
</dbReference>
<dbReference type="GO" id="GO:0016757">
    <property type="term" value="F:glycosyltransferase activity"/>
    <property type="evidence" value="ECO:0007669"/>
    <property type="project" value="UniProtKB-KW"/>
</dbReference>
<gene>
    <name evidence="4" type="ORF">G8E10_04220</name>
</gene>
<dbReference type="PANTHER" id="PTHR13778:SF47">
    <property type="entry name" value="LIPOPOLYSACCHARIDE 1,3-GALACTOSYLTRANSFERASE"/>
    <property type="match status" value="1"/>
</dbReference>
<dbReference type="EMBL" id="JAANCM010000002">
    <property type="protein sequence ID" value="NHT74959.1"/>
    <property type="molecule type" value="Genomic_DNA"/>
</dbReference>
<comment type="caution">
    <text evidence="4">The sequence shown here is derived from an EMBL/GenBank/DDBJ whole genome shotgun (WGS) entry which is preliminary data.</text>
</comment>
<dbReference type="AlphaFoldDB" id="A0AA44C9K6"/>
<keyword evidence="2" id="KW-0808">Transferase</keyword>
<dbReference type="RefSeq" id="WP_167127291.1">
    <property type="nucleotide sequence ID" value="NZ_JAANCM010000002.1"/>
</dbReference>